<evidence type="ECO:0000256" key="9">
    <source>
        <dbReference type="ARBA" id="ARBA00044632"/>
    </source>
</evidence>
<comment type="caution">
    <text evidence="11">The sequence shown here is derived from an EMBL/GenBank/DDBJ whole genome shotgun (WGS) entry which is preliminary data.</text>
</comment>
<dbReference type="SUPFAM" id="SSF55945">
    <property type="entry name" value="TATA-box binding protein-like"/>
    <property type="match status" value="1"/>
</dbReference>
<dbReference type="GO" id="GO:0006289">
    <property type="term" value="P:nucleotide-excision repair"/>
    <property type="evidence" value="ECO:0007669"/>
    <property type="project" value="InterPro"/>
</dbReference>
<keyword evidence="7" id="KW-0511">Multifunctional enzyme</keyword>
<dbReference type="GO" id="GO:0006284">
    <property type="term" value="P:base-excision repair"/>
    <property type="evidence" value="ECO:0007669"/>
    <property type="project" value="InterPro"/>
</dbReference>
<dbReference type="PANTHER" id="PTHR10242:SF2">
    <property type="entry name" value="N-GLYCOSYLASE_DNA LYASE"/>
    <property type="match status" value="1"/>
</dbReference>
<keyword evidence="8" id="KW-0326">Glycosidase</keyword>
<dbReference type="InterPro" id="IPR023170">
    <property type="entry name" value="HhH_base_excis_C"/>
</dbReference>
<evidence type="ECO:0000256" key="3">
    <source>
        <dbReference type="ARBA" id="ARBA00022763"/>
    </source>
</evidence>
<evidence type="ECO:0000256" key="4">
    <source>
        <dbReference type="ARBA" id="ARBA00022801"/>
    </source>
</evidence>
<dbReference type="CDD" id="cd00056">
    <property type="entry name" value="ENDO3c"/>
    <property type="match status" value="1"/>
</dbReference>
<dbReference type="GO" id="GO:0008534">
    <property type="term" value="F:oxidized purine nucleobase lesion DNA N-glycosylase activity"/>
    <property type="evidence" value="ECO:0007669"/>
    <property type="project" value="InterPro"/>
</dbReference>
<dbReference type="SUPFAM" id="SSF48150">
    <property type="entry name" value="DNA-glycosylase"/>
    <property type="match status" value="1"/>
</dbReference>
<evidence type="ECO:0000259" key="10">
    <source>
        <dbReference type="SMART" id="SM00478"/>
    </source>
</evidence>
<keyword evidence="3" id="KW-0227">DNA damage</keyword>
<dbReference type="InterPro" id="IPR012904">
    <property type="entry name" value="OGG_N"/>
</dbReference>
<organism evidence="11 12">
    <name type="scientific">candidate division WS6 bacterium GW2011_GWC1_36_11</name>
    <dbReference type="NCBI Taxonomy" id="1619090"/>
    <lineage>
        <taxon>Bacteria</taxon>
        <taxon>Candidatus Dojkabacteria</taxon>
    </lineage>
</organism>
<dbReference type="Gene3D" id="1.10.1670.10">
    <property type="entry name" value="Helix-hairpin-Helix base-excision DNA repair enzymes (C-terminal)"/>
    <property type="match status" value="1"/>
</dbReference>
<evidence type="ECO:0000256" key="1">
    <source>
        <dbReference type="ARBA" id="ARBA00010679"/>
    </source>
</evidence>
<keyword evidence="5" id="KW-0234">DNA repair</keyword>
<protein>
    <recommendedName>
        <fullName evidence="2">DNA-(apurinic or apyrimidinic site) lyase</fullName>
        <ecNumber evidence="2">4.2.99.18</ecNumber>
    </recommendedName>
</protein>
<gene>
    <name evidence="11" type="ORF">UR96_C0047G0008</name>
</gene>
<dbReference type="Pfam" id="PF07934">
    <property type="entry name" value="OGG_N"/>
    <property type="match status" value="1"/>
</dbReference>
<sequence>MNLNLQTTLLGGQAFNWDYIDNKYYGFTHNGLIIIDNGKITQINENVDMDEYLGNHLDYESIKKEINKDKHIDEAIKHIKNITVLKQDFLLTTTSYILATNKNIPAIRKSIRVLSQMYGTPIPGTNHNTFPTTKSLALAPIEDLKKASIGYRAPYLKKTAKLLTDLQLPKQKEDIRKLLISMPGIGAKVADCILLYSLGYLDTVPIDRWMYNIAKDIYQVSYTKNEDISKWYTEYFGKYAGIAGQYLFEYYRLK</sequence>
<dbReference type="AlphaFoldDB" id="A0A0G0D9Q8"/>
<feature type="domain" description="HhH-GPD" evidence="10">
    <location>
        <begin position="98"/>
        <end position="253"/>
    </location>
</feature>
<dbReference type="GO" id="GO:0003684">
    <property type="term" value="F:damaged DNA binding"/>
    <property type="evidence" value="ECO:0007669"/>
    <property type="project" value="InterPro"/>
</dbReference>
<evidence type="ECO:0000256" key="7">
    <source>
        <dbReference type="ARBA" id="ARBA00023268"/>
    </source>
</evidence>
<dbReference type="PANTHER" id="PTHR10242">
    <property type="entry name" value="8-OXOGUANINE DNA GLYCOSYLASE"/>
    <property type="match status" value="1"/>
</dbReference>
<dbReference type="Proteomes" id="UP000034140">
    <property type="component" value="Unassembled WGS sequence"/>
</dbReference>
<evidence type="ECO:0000256" key="8">
    <source>
        <dbReference type="ARBA" id="ARBA00023295"/>
    </source>
</evidence>
<keyword evidence="4" id="KW-0378">Hydrolase</keyword>
<dbReference type="SMART" id="SM00478">
    <property type="entry name" value="ENDO3c"/>
    <property type="match status" value="1"/>
</dbReference>
<keyword evidence="6" id="KW-0456">Lyase</keyword>
<dbReference type="Gene3D" id="1.10.340.30">
    <property type="entry name" value="Hypothetical protein, domain 2"/>
    <property type="match status" value="1"/>
</dbReference>
<evidence type="ECO:0000256" key="5">
    <source>
        <dbReference type="ARBA" id="ARBA00023204"/>
    </source>
</evidence>
<evidence type="ECO:0000313" key="12">
    <source>
        <dbReference type="Proteomes" id="UP000034140"/>
    </source>
</evidence>
<evidence type="ECO:0000256" key="2">
    <source>
        <dbReference type="ARBA" id="ARBA00012720"/>
    </source>
</evidence>
<reference evidence="11 12" key="1">
    <citation type="journal article" date="2015" name="Nature">
        <title>rRNA introns, odd ribosomes, and small enigmatic genomes across a large radiation of phyla.</title>
        <authorList>
            <person name="Brown C.T."/>
            <person name="Hug L.A."/>
            <person name="Thomas B.C."/>
            <person name="Sharon I."/>
            <person name="Castelle C.J."/>
            <person name="Singh A."/>
            <person name="Wilkins M.J."/>
            <person name="Williams K.H."/>
            <person name="Banfield J.F."/>
        </authorList>
    </citation>
    <scope>NUCLEOTIDE SEQUENCE [LARGE SCALE GENOMIC DNA]</scope>
</reference>
<dbReference type="InterPro" id="IPR003265">
    <property type="entry name" value="HhH-GPD_domain"/>
</dbReference>
<dbReference type="Gene3D" id="3.30.310.260">
    <property type="match status" value="1"/>
</dbReference>
<dbReference type="InterPro" id="IPR011257">
    <property type="entry name" value="DNA_glycosylase"/>
</dbReference>
<evidence type="ECO:0000313" key="11">
    <source>
        <dbReference type="EMBL" id="KKP90078.1"/>
    </source>
</evidence>
<proteinExistence type="inferred from homology"/>
<accession>A0A0G0D9Q8</accession>
<comment type="similarity">
    <text evidence="1">Belongs to the type-1 OGG1 family.</text>
</comment>
<name>A0A0G0D9Q8_9BACT</name>
<evidence type="ECO:0000256" key="6">
    <source>
        <dbReference type="ARBA" id="ARBA00023239"/>
    </source>
</evidence>
<dbReference type="InterPro" id="IPR052054">
    <property type="entry name" value="Oxidative_DNA_repair_enzyme"/>
</dbReference>
<dbReference type="EMBL" id="LBRE01000047">
    <property type="protein sequence ID" value="KKP90078.1"/>
    <property type="molecule type" value="Genomic_DNA"/>
</dbReference>
<dbReference type="GO" id="GO:0140078">
    <property type="term" value="F:class I DNA-(apurinic or apyrimidinic site) endonuclease activity"/>
    <property type="evidence" value="ECO:0007669"/>
    <property type="project" value="UniProtKB-EC"/>
</dbReference>
<dbReference type="EC" id="4.2.99.18" evidence="2"/>
<comment type="catalytic activity">
    <reaction evidence="9">
        <text>2'-deoxyribonucleotide-(2'-deoxyribose 5'-phosphate)-2'-deoxyribonucleotide-DNA = a 3'-end 2'-deoxyribonucleotide-(2,3-dehydro-2,3-deoxyribose 5'-phosphate)-DNA + a 5'-end 5'-phospho-2'-deoxyribonucleoside-DNA + H(+)</text>
        <dbReference type="Rhea" id="RHEA:66592"/>
        <dbReference type="Rhea" id="RHEA-COMP:13180"/>
        <dbReference type="Rhea" id="RHEA-COMP:16897"/>
        <dbReference type="Rhea" id="RHEA-COMP:17067"/>
        <dbReference type="ChEBI" id="CHEBI:15378"/>
        <dbReference type="ChEBI" id="CHEBI:136412"/>
        <dbReference type="ChEBI" id="CHEBI:157695"/>
        <dbReference type="ChEBI" id="CHEBI:167181"/>
        <dbReference type="EC" id="4.2.99.18"/>
    </reaction>
</comment>